<dbReference type="EMBL" id="CP144699">
    <property type="protein sequence ID" value="WVZ20182.1"/>
    <property type="molecule type" value="Genomic_DNA"/>
</dbReference>
<sequence length="111" mass="13553">ILQILHSLADFFPSNLSKKLRQNAYVKIQEPKSRQRNKPNINVENKMLNKYSLFQLSYGYRWLGRDARGRECNRAFDFESRRLWNFASNLKYPHKFLFCCYRCWRYCWGSL</sequence>
<accession>A0AAQ3P431</accession>
<protein>
    <submittedName>
        <fullName evidence="1">Uncharacterized protein</fullName>
    </submittedName>
</protein>
<dbReference type="Proteomes" id="UP001374535">
    <property type="component" value="Chromosome 2"/>
</dbReference>
<evidence type="ECO:0000313" key="2">
    <source>
        <dbReference type="Proteomes" id="UP001374535"/>
    </source>
</evidence>
<name>A0AAQ3P431_VIGMU</name>
<reference evidence="1 2" key="1">
    <citation type="journal article" date="2023" name="Life. Sci Alliance">
        <title>Evolutionary insights into 3D genome organization and epigenetic landscape of Vigna mungo.</title>
        <authorList>
            <person name="Junaid A."/>
            <person name="Singh B."/>
            <person name="Bhatia S."/>
        </authorList>
    </citation>
    <scope>NUCLEOTIDE SEQUENCE [LARGE SCALE GENOMIC DNA]</scope>
    <source>
        <strain evidence="1">Urdbean</strain>
    </source>
</reference>
<keyword evidence="2" id="KW-1185">Reference proteome</keyword>
<evidence type="ECO:0000313" key="1">
    <source>
        <dbReference type="EMBL" id="WVZ20182.1"/>
    </source>
</evidence>
<organism evidence="1 2">
    <name type="scientific">Vigna mungo</name>
    <name type="common">Black gram</name>
    <name type="synonym">Phaseolus mungo</name>
    <dbReference type="NCBI Taxonomy" id="3915"/>
    <lineage>
        <taxon>Eukaryota</taxon>
        <taxon>Viridiplantae</taxon>
        <taxon>Streptophyta</taxon>
        <taxon>Embryophyta</taxon>
        <taxon>Tracheophyta</taxon>
        <taxon>Spermatophyta</taxon>
        <taxon>Magnoliopsida</taxon>
        <taxon>eudicotyledons</taxon>
        <taxon>Gunneridae</taxon>
        <taxon>Pentapetalae</taxon>
        <taxon>rosids</taxon>
        <taxon>fabids</taxon>
        <taxon>Fabales</taxon>
        <taxon>Fabaceae</taxon>
        <taxon>Papilionoideae</taxon>
        <taxon>50 kb inversion clade</taxon>
        <taxon>NPAAA clade</taxon>
        <taxon>indigoferoid/millettioid clade</taxon>
        <taxon>Phaseoleae</taxon>
        <taxon>Vigna</taxon>
    </lineage>
</organism>
<gene>
    <name evidence="1" type="ORF">V8G54_007504</name>
</gene>
<feature type="non-terminal residue" evidence="1">
    <location>
        <position position="1"/>
    </location>
</feature>
<dbReference type="AlphaFoldDB" id="A0AAQ3P431"/>
<proteinExistence type="predicted"/>